<dbReference type="InterPro" id="IPR011009">
    <property type="entry name" value="Kinase-like_dom_sf"/>
</dbReference>
<reference evidence="1" key="1">
    <citation type="journal article" date="2020" name="bioRxiv">
        <title>Whole genome comparisons of ergot fungi reveals the divergence and evolution of species within the genus Claviceps are the result of varying mechanisms driving genome evolution and host range expansion.</title>
        <authorList>
            <person name="Wyka S.A."/>
            <person name="Mondo S.J."/>
            <person name="Liu M."/>
            <person name="Dettman J."/>
            <person name="Nalam V."/>
            <person name="Broders K.D."/>
        </authorList>
    </citation>
    <scope>NUCLEOTIDE SEQUENCE</scope>
    <source>
        <strain evidence="1">CCC 1102</strain>
    </source>
</reference>
<comment type="caution">
    <text evidence="1">The sequence shown here is derived from an EMBL/GenBank/DDBJ whole genome shotgun (WGS) entry which is preliminary data.</text>
</comment>
<proteinExistence type="predicted"/>
<dbReference type="Gene3D" id="3.30.200.20">
    <property type="entry name" value="Phosphorylase Kinase, domain 1"/>
    <property type="match status" value="1"/>
</dbReference>
<feature type="non-terminal residue" evidence="1">
    <location>
        <position position="1"/>
    </location>
</feature>
<sequence length="70" mass="8013">MPELLPVDKLVDEERLPGYNFRNYYPANPGDVFGDKYRLVSKLGWGSESTVWLAEVICEGNDSTRRSYVV</sequence>
<evidence type="ECO:0000313" key="1">
    <source>
        <dbReference type="EMBL" id="KAG5956367.1"/>
    </source>
</evidence>
<accession>A0A9P7MLG9</accession>
<name>A0A9P7MLG9_9HYPO</name>
<dbReference type="SUPFAM" id="SSF56112">
    <property type="entry name" value="Protein kinase-like (PK-like)"/>
    <property type="match status" value="1"/>
</dbReference>
<protein>
    <recommendedName>
        <fullName evidence="3">Protein kinase domain-containing protein</fullName>
    </recommendedName>
</protein>
<gene>
    <name evidence="1" type="ORF">E4U56_006594</name>
</gene>
<evidence type="ECO:0000313" key="2">
    <source>
        <dbReference type="Proteomes" id="UP000784919"/>
    </source>
</evidence>
<dbReference type="Proteomes" id="UP000784919">
    <property type="component" value="Unassembled WGS sequence"/>
</dbReference>
<dbReference type="AlphaFoldDB" id="A0A9P7MLG9"/>
<dbReference type="OrthoDB" id="5979581at2759"/>
<evidence type="ECO:0008006" key="3">
    <source>
        <dbReference type="Google" id="ProtNLM"/>
    </source>
</evidence>
<organism evidence="1 2">
    <name type="scientific">Claviceps arundinis</name>
    <dbReference type="NCBI Taxonomy" id="1623583"/>
    <lineage>
        <taxon>Eukaryota</taxon>
        <taxon>Fungi</taxon>
        <taxon>Dikarya</taxon>
        <taxon>Ascomycota</taxon>
        <taxon>Pezizomycotina</taxon>
        <taxon>Sordariomycetes</taxon>
        <taxon>Hypocreomycetidae</taxon>
        <taxon>Hypocreales</taxon>
        <taxon>Clavicipitaceae</taxon>
        <taxon>Claviceps</taxon>
    </lineage>
</organism>
<dbReference type="EMBL" id="SRPS01000548">
    <property type="protein sequence ID" value="KAG5956367.1"/>
    <property type="molecule type" value="Genomic_DNA"/>
</dbReference>